<protein>
    <recommendedName>
        <fullName evidence="7">Lsr2 protein</fullName>
    </recommendedName>
</protein>
<dbReference type="Proteomes" id="UP000616114">
    <property type="component" value="Unassembled WGS sequence"/>
</dbReference>
<evidence type="ECO:0000256" key="2">
    <source>
        <dbReference type="SAM" id="MobiDB-lite"/>
    </source>
</evidence>
<feature type="domain" description="Lsr2 dimerization" evidence="3">
    <location>
        <begin position="49"/>
        <end position="105"/>
    </location>
</feature>
<evidence type="ECO:0000313" key="6">
    <source>
        <dbReference type="Proteomes" id="UP000616114"/>
    </source>
</evidence>
<name>A0A8J2TUX8_9MICO</name>
<dbReference type="InterPro" id="IPR042261">
    <property type="entry name" value="Lsr2-like_dimerization"/>
</dbReference>
<accession>A0A8J2TUX8</accession>
<gene>
    <name evidence="5" type="ORF">GCM10011333_00530</name>
</gene>
<evidence type="ECO:0000313" key="5">
    <source>
        <dbReference type="EMBL" id="GGA01910.1"/>
    </source>
</evidence>
<feature type="domain" description="Lsr2 DNA-binding" evidence="4">
    <location>
        <begin position="129"/>
        <end position="159"/>
    </location>
</feature>
<dbReference type="GO" id="GO:0003677">
    <property type="term" value="F:DNA binding"/>
    <property type="evidence" value="ECO:0007669"/>
    <property type="project" value="UniProtKB-KW"/>
</dbReference>
<dbReference type="Gene3D" id="4.10.320.10">
    <property type="entry name" value="E3-binding domain"/>
    <property type="match status" value="1"/>
</dbReference>
<evidence type="ECO:0000259" key="3">
    <source>
        <dbReference type="Pfam" id="PF11774"/>
    </source>
</evidence>
<keyword evidence="1" id="KW-0238">DNA-binding</keyword>
<proteinExistence type="predicted"/>
<sequence>MRSLAGRWLGPTAVKTPRTGSLVRLIRRKPAGTLRAEHQHPEHKELFDMAQKVKVILIDDLDGGEAAETVRFGLDGVDYEIDLSQEHAEELRGALSPYLGKARRVSAARSRARRTQSGGSGSSSGGSLTKVRAWAREQGYQIGDRGRVPQEIVEAYKAAH</sequence>
<dbReference type="InterPro" id="IPR036625">
    <property type="entry name" value="E3-bd_dom_sf"/>
</dbReference>
<evidence type="ECO:0008006" key="7">
    <source>
        <dbReference type="Google" id="ProtNLM"/>
    </source>
</evidence>
<feature type="region of interest" description="Disordered" evidence="2">
    <location>
        <begin position="106"/>
        <end position="129"/>
    </location>
</feature>
<dbReference type="GO" id="GO:0016746">
    <property type="term" value="F:acyltransferase activity"/>
    <property type="evidence" value="ECO:0007669"/>
    <property type="project" value="InterPro"/>
</dbReference>
<evidence type="ECO:0000259" key="4">
    <source>
        <dbReference type="Pfam" id="PF23359"/>
    </source>
</evidence>
<reference evidence="5" key="1">
    <citation type="journal article" date="2014" name="Int. J. Syst. Evol. Microbiol.">
        <title>Complete genome sequence of Corynebacterium casei LMG S-19264T (=DSM 44701T), isolated from a smear-ripened cheese.</title>
        <authorList>
            <consortium name="US DOE Joint Genome Institute (JGI-PGF)"/>
            <person name="Walter F."/>
            <person name="Albersmeier A."/>
            <person name="Kalinowski J."/>
            <person name="Ruckert C."/>
        </authorList>
    </citation>
    <scope>NUCLEOTIDE SEQUENCE</scope>
    <source>
        <strain evidence="5">CGMCC 1.12785</strain>
    </source>
</reference>
<dbReference type="Pfam" id="PF23359">
    <property type="entry name" value="Lsr2_DNA-bd"/>
    <property type="match status" value="1"/>
</dbReference>
<dbReference type="Pfam" id="PF11774">
    <property type="entry name" value="Lsr2"/>
    <property type="match status" value="1"/>
</dbReference>
<dbReference type="InterPro" id="IPR024412">
    <property type="entry name" value="Lsr2_dim_dom"/>
</dbReference>
<dbReference type="EMBL" id="BMFY01000001">
    <property type="protein sequence ID" value="GGA01910.1"/>
    <property type="molecule type" value="Genomic_DNA"/>
</dbReference>
<dbReference type="InterPro" id="IPR055370">
    <property type="entry name" value="Lsr2_DNA-bd"/>
</dbReference>
<reference evidence="5" key="2">
    <citation type="submission" date="2020-09" db="EMBL/GenBank/DDBJ databases">
        <authorList>
            <person name="Sun Q."/>
            <person name="Zhou Y."/>
        </authorList>
    </citation>
    <scope>NUCLEOTIDE SEQUENCE</scope>
    <source>
        <strain evidence="5">CGMCC 1.12785</strain>
    </source>
</reference>
<evidence type="ECO:0000256" key="1">
    <source>
        <dbReference type="ARBA" id="ARBA00023125"/>
    </source>
</evidence>
<dbReference type="AlphaFoldDB" id="A0A8J2TUX8"/>
<organism evidence="5 6">
    <name type="scientific">Sediminivirga luteola</name>
    <dbReference type="NCBI Taxonomy" id="1774748"/>
    <lineage>
        <taxon>Bacteria</taxon>
        <taxon>Bacillati</taxon>
        <taxon>Actinomycetota</taxon>
        <taxon>Actinomycetes</taxon>
        <taxon>Micrococcales</taxon>
        <taxon>Brevibacteriaceae</taxon>
        <taxon>Sediminivirga</taxon>
    </lineage>
</organism>
<comment type="caution">
    <text evidence="5">The sequence shown here is derived from an EMBL/GenBank/DDBJ whole genome shotgun (WGS) entry which is preliminary data.</text>
</comment>
<keyword evidence="6" id="KW-1185">Reference proteome</keyword>
<dbReference type="Gene3D" id="3.30.60.230">
    <property type="entry name" value="Lsr2, dimerization domain"/>
    <property type="match status" value="1"/>
</dbReference>